<evidence type="ECO:0000256" key="2">
    <source>
        <dbReference type="ARBA" id="ARBA00023015"/>
    </source>
</evidence>
<protein>
    <submittedName>
        <fullName evidence="8">Aryl hydrocarbon receptor repressor-like</fullName>
    </submittedName>
</protein>
<dbReference type="GO" id="GO:0006805">
    <property type="term" value="P:xenobiotic metabolic process"/>
    <property type="evidence" value="ECO:0007669"/>
    <property type="project" value="InterPro"/>
</dbReference>
<dbReference type="GO" id="GO:0005634">
    <property type="term" value="C:nucleus"/>
    <property type="evidence" value="ECO:0007669"/>
    <property type="project" value="UniProtKB-SubCell"/>
</dbReference>
<evidence type="ECO:0000313" key="8">
    <source>
        <dbReference type="RefSeq" id="XP_010853352.1"/>
    </source>
</evidence>
<organism evidence="7 8">
    <name type="scientific">Bison bison bison</name>
    <name type="common">North American plains bison</name>
    <dbReference type="NCBI Taxonomy" id="43346"/>
    <lineage>
        <taxon>Eukaryota</taxon>
        <taxon>Metazoa</taxon>
        <taxon>Chordata</taxon>
        <taxon>Craniata</taxon>
        <taxon>Vertebrata</taxon>
        <taxon>Euteleostomi</taxon>
        <taxon>Mammalia</taxon>
        <taxon>Eutheria</taxon>
        <taxon>Laurasiatheria</taxon>
        <taxon>Artiodactyla</taxon>
        <taxon>Ruminantia</taxon>
        <taxon>Pecora</taxon>
        <taxon>Bovidae</taxon>
        <taxon>Bovinae</taxon>
        <taxon>Bison</taxon>
    </lineage>
</organism>
<reference evidence="8" key="1">
    <citation type="submission" date="2025-08" db="UniProtKB">
        <authorList>
            <consortium name="RefSeq"/>
        </authorList>
    </citation>
    <scope>IDENTIFICATION</scope>
    <source>
        <tissue evidence="8">Blood</tissue>
    </source>
</reference>
<dbReference type="GO" id="GO:0034751">
    <property type="term" value="C:aryl hydrocarbon receptor complex"/>
    <property type="evidence" value="ECO:0007669"/>
    <property type="project" value="TreeGrafter"/>
</dbReference>
<keyword evidence="7" id="KW-1185">Reference proteome</keyword>
<evidence type="ECO:0000256" key="3">
    <source>
        <dbReference type="ARBA" id="ARBA00023125"/>
    </source>
</evidence>
<dbReference type="GeneID" id="104999508"/>
<dbReference type="AlphaFoldDB" id="A0A6P3INF5"/>
<keyword evidence="4" id="KW-0804">Transcription</keyword>
<dbReference type="PANTHER" id="PTHR10649">
    <property type="entry name" value="ARYL HYDROCARBON RECEPTOR"/>
    <property type="match status" value="1"/>
</dbReference>
<evidence type="ECO:0000313" key="7">
    <source>
        <dbReference type="Proteomes" id="UP000515208"/>
    </source>
</evidence>
<evidence type="ECO:0000256" key="1">
    <source>
        <dbReference type="ARBA" id="ARBA00004123"/>
    </source>
</evidence>
<dbReference type="GO" id="GO:0004879">
    <property type="term" value="F:nuclear receptor activity"/>
    <property type="evidence" value="ECO:0007669"/>
    <property type="project" value="TreeGrafter"/>
</dbReference>
<keyword evidence="3" id="KW-0238">DNA-binding</keyword>
<name>A0A6P3INF5_BISBB</name>
<dbReference type="GO" id="GO:0000976">
    <property type="term" value="F:transcription cis-regulatory region binding"/>
    <property type="evidence" value="ECO:0007669"/>
    <property type="project" value="TreeGrafter"/>
</dbReference>
<keyword evidence="5" id="KW-0539">Nucleus</keyword>
<proteinExistence type="predicted"/>
<comment type="subcellular location">
    <subcellularLocation>
        <location evidence="1">Nucleus</location>
    </subcellularLocation>
</comment>
<sequence>MPPSALQERCPRQPVAAAPSPGDRGPRGGSAGSTVLEGRLLLESLHGFALVVSAEGMIFYASATIVDYLGFHQVSTAPRLLGSVPLP</sequence>
<evidence type="ECO:0000256" key="4">
    <source>
        <dbReference type="ARBA" id="ARBA00023163"/>
    </source>
</evidence>
<evidence type="ECO:0000256" key="6">
    <source>
        <dbReference type="SAM" id="MobiDB-lite"/>
    </source>
</evidence>
<keyword evidence="2" id="KW-0805">Transcription regulation</keyword>
<dbReference type="Gene3D" id="3.30.450.20">
    <property type="entry name" value="PAS domain"/>
    <property type="match status" value="1"/>
</dbReference>
<feature type="region of interest" description="Disordered" evidence="6">
    <location>
        <begin position="1"/>
        <end position="33"/>
    </location>
</feature>
<dbReference type="KEGG" id="bbis:104999508"/>
<evidence type="ECO:0000256" key="5">
    <source>
        <dbReference type="ARBA" id="ARBA00023242"/>
    </source>
</evidence>
<dbReference type="Proteomes" id="UP000515208">
    <property type="component" value="Unplaced"/>
</dbReference>
<accession>A0A6P3INF5</accession>
<dbReference type="RefSeq" id="XP_010853352.1">
    <property type="nucleotide sequence ID" value="XM_010855050.1"/>
</dbReference>
<dbReference type="PANTHER" id="PTHR10649:SF3">
    <property type="entry name" value="ARYL HYDROCARBON RECEPTOR REPRESSOR"/>
    <property type="match status" value="1"/>
</dbReference>
<dbReference type="InterPro" id="IPR039091">
    <property type="entry name" value="AHR/AHRR"/>
</dbReference>
<gene>
    <name evidence="8" type="primary">LOC104999508</name>
</gene>